<dbReference type="Proteomes" id="UP001446871">
    <property type="component" value="Unassembled WGS sequence"/>
</dbReference>
<name>A0ABR1UXY2_9PEZI</name>
<accession>A0ABR1UXY2</accession>
<evidence type="ECO:0000313" key="2">
    <source>
        <dbReference type="Proteomes" id="UP001446871"/>
    </source>
</evidence>
<evidence type="ECO:0008006" key="3">
    <source>
        <dbReference type="Google" id="ProtNLM"/>
    </source>
</evidence>
<dbReference type="EMBL" id="JAQQWM010000005">
    <property type="protein sequence ID" value="KAK8063788.1"/>
    <property type="molecule type" value="Genomic_DNA"/>
</dbReference>
<evidence type="ECO:0000313" key="1">
    <source>
        <dbReference type="EMBL" id="KAK8063788.1"/>
    </source>
</evidence>
<proteinExistence type="predicted"/>
<gene>
    <name evidence="1" type="ORF">PG996_008440</name>
</gene>
<reference evidence="1 2" key="1">
    <citation type="submission" date="2023-01" db="EMBL/GenBank/DDBJ databases">
        <title>Analysis of 21 Apiospora genomes using comparative genomics revels a genus with tremendous synthesis potential of carbohydrate active enzymes and secondary metabolites.</title>
        <authorList>
            <person name="Sorensen T."/>
        </authorList>
    </citation>
    <scope>NUCLEOTIDE SEQUENCE [LARGE SCALE GENOMIC DNA]</scope>
    <source>
        <strain evidence="1 2">CBS 83171</strain>
    </source>
</reference>
<protein>
    <recommendedName>
        <fullName evidence="3">F-box domain-containing protein</fullName>
    </recommendedName>
</protein>
<comment type="caution">
    <text evidence="1">The sequence shown here is derived from an EMBL/GenBank/DDBJ whole genome shotgun (WGS) entry which is preliminary data.</text>
</comment>
<sequence>MASSQISPIGFLKLPEELVCQVLEEMAPEERAVMGLTNKSMTKRLTISANGVDTRPWENLQGDARFRFLCAIEKCKYRRHGLDLAPFFPDLLTGVDSEDEIEHYGSCRTGTSIHLWNVVNKHRLAYNQHGLFWRHRSVHRITRNCGPQRAPLKLPLDAEAGPAEQQPEFGHRRVRYIFPEYICLCGQNVPCFDFGKLLRGDLDWAVCTMPQHLDDGLPVPNARATPDLVQDMLPGGNLVGGRQIGPIVSCGKCRRDFRAQLKYPNGLERPLLIMATWAFLGDGASYASVQTALRTPWENTAPQAAGRVAQMSGMLQLD</sequence>
<organism evidence="1 2">
    <name type="scientific">Apiospora saccharicola</name>
    <dbReference type="NCBI Taxonomy" id="335842"/>
    <lineage>
        <taxon>Eukaryota</taxon>
        <taxon>Fungi</taxon>
        <taxon>Dikarya</taxon>
        <taxon>Ascomycota</taxon>
        <taxon>Pezizomycotina</taxon>
        <taxon>Sordariomycetes</taxon>
        <taxon>Xylariomycetidae</taxon>
        <taxon>Amphisphaeriales</taxon>
        <taxon>Apiosporaceae</taxon>
        <taxon>Apiospora</taxon>
    </lineage>
</organism>
<keyword evidence="2" id="KW-1185">Reference proteome</keyword>